<feature type="transmembrane region" description="Helical" evidence="1">
    <location>
        <begin position="62"/>
        <end position="84"/>
    </location>
</feature>
<sequence length="115" mass="12093">MGWIIRLLLNALAVLIAAQVIPQIDVSGYGTAVLVAIVLGIINTIIRPVLVFLTLPISVVTLGLFIFVLNAALFALTGVLVPGFDVEGLAGAFLGSILVSIISWLLNGIWKGLRS</sequence>
<name>A0A2T4Z449_9BACL</name>
<dbReference type="OrthoDB" id="7205479at2"/>
<keyword evidence="3" id="KW-1185">Reference proteome</keyword>
<feature type="transmembrane region" description="Helical" evidence="1">
    <location>
        <begin position="90"/>
        <end position="110"/>
    </location>
</feature>
<keyword evidence="1" id="KW-0472">Membrane</keyword>
<organism evidence="2 3">
    <name type="scientific">Desmospora activa DSM 45169</name>
    <dbReference type="NCBI Taxonomy" id="1121389"/>
    <lineage>
        <taxon>Bacteria</taxon>
        <taxon>Bacillati</taxon>
        <taxon>Bacillota</taxon>
        <taxon>Bacilli</taxon>
        <taxon>Bacillales</taxon>
        <taxon>Thermoactinomycetaceae</taxon>
        <taxon>Desmospora</taxon>
    </lineage>
</organism>
<accession>A0A2T4Z449</accession>
<dbReference type="EMBL" id="PZZP01000002">
    <property type="protein sequence ID" value="PTM56657.1"/>
    <property type="molecule type" value="Genomic_DNA"/>
</dbReference>
<gene>
    <name evidence="2" type="ORF">C8J48_2982</name>
</gene>
<reference evidence="2 3" key="1">
    <citation type="submission" date="2018-04" db="EMBL/GenBank/DDBJ databases">
        <title>Genomic Encyclopedia of Archaeal and Bacterial Type Strains, Phase II (KMG-II): from individual species to whole genera.</title>
        <authorList>
            <person name="Goeker M."/>
        </authorList>
    </citation>
    <scope>NUCLEOTIDE SEQUENCE [LARGE SCALE GENOMIC DNA]</scope>
    <source>
        <strain evidence="2 3">DSM 45169</strain>
    </source>
</reference>
<dbReference type="Proteomes" id="UP000241639">
    <property type="component" value="Unassembled WGS sequence"/>
</dbReference>
<dbReference type="AlphaFoldDB" id="A0A2T4Z449"/>
<evidence type="ECO:0000256" key="1">
    <source>
        <dbReference type="SAM" id="Phobius"/>
    </source>
</evidence>
<protein>
    <submittedName>
        <fullName evidence="2">Putative membrane protein</fullName>
    </submittedName>
</protein>
<dbReference type="PANTHER" id="PTHR37309">
    <property type="entry name" value="SLR0284 PROTEIN"/>
    <property type="match status" value="1"/>
</dbReference>
<comment type="caution">
    <text evidence="2">The sequence shown here is derived from an EMBL/GenBank/DDBJ whole genome shotgun (WGS) entry which is preliminary data.</text>
</comment>
<keyword evidence="1" id="KW-0812">Transmembrane</keyword>
<feature type="transmembrane region" description="Helical" evidence="1">
    <location>
        <begin position="32"/>
        <end position="55"/>
    </location>
</feature>
<dbReference type="RefSeq" id="WP_107727976.1">
    <property type="nucleotide sequence ID" value="NZ_PZZP01000002.1"/>
</dbReference>
<dbReference type="Pfam" id="PF04020">
    <property type="entry name" value="Phage_holin_4_2"/>
    <property type="match status" value="1"/>
</dbReference>
<proteinExistence type="predicted"/>
<dbReference type="PANTHER" id="PTHR37309:SF1">
    <property type="entry name" value="SLR0284 PROTEIN"/>
    <property type="match status" value="1"/>
</dbReference>
<keyword evidence="1" id="KW-1133">Transmembrane helix</keyword>
<evidence type="ECO:0000313" key="3">
    <source>
        <dbReference type="Proteomes" id="UP000241639"/>
    </source>
</evidence>
<evidence type="ECO:0000313" key="2">
    <source>
        <dbReference type="EMBL" id="PTM56657.1"/>
    </source>
</evidence>
<dbReference type="InterPro" id="IPR007165">
    <property type="entry name" value="Phage_holin_4_2"/>
</dbReference>